<accession>A0ABR3WBL5</accession>
<reference evidence="1 2" key="1">
    <citation type="journal article" date="2024" name="Commun. Biol.">
        <title>Comparative genomic analysis of thermophilic fungi reveals convergent evolutionary adaptations and gene losses.</title>
        <authorList>
            <person name="Steindorff A.S."/>
            <person name="Aguilar-Pontes M.V."/>
            <person name="Robinson A.J."/>
            <person name="Andreopoulos B."/>
            <person name="LaButti K."/>
            <person name="Kuo A."/>
            <person name="Mondo S."/>
            <person name="Riley R."/>
            <person name="Otillar R."/>
            <person name="Haridas S."/>
            <person name="Lipzen A."/>
            <person name="Grimwood J."/>
            <person name="Schmutz J."/>
            <person name="Clum A."/>
            <person name="Reid I.D."/>
            <person name="Moisan M.C."/>
            <person name="Butler G."/>
            <person name="Nguyen T.T.M."/>
            <person name="Dewar K."/>
            <person name="Conant G."/>
            <person name="Drula E."/>
            <person name="Henrissat B."/>
            <person name="Hansel C."/>
            <person name="Singer S."/>
            <person name="Hutchinson M.I."/>
            <person name="de Vries R.P."/>
            <person name="Natvig D.O."/>
            <person name="Powell A.J."/>
            <person name="Tsang A."/>
            <person name="Grigoriev I.V."/>
        </authorList>
    </citation>
    <scope>NUCLEOTIDE SEQUENCE [LARGE SCALE GENOMIC DNA]</scope>
    <source>
        <strain evidence="1 2">ATCC 24622</strain>
    </source>
</reference>
<dbReference type="Proteomes" id="UP001586593">
    <property type="component" value="Unassembled WGS sequence"/>
</dbReference>
<name>A0ABR3WBL5_9PEZI</name>
<keyword evidence="2" id="KW-1185">Reference proteome</keyword>
<comment type="caution">
    <text evidence="1">The sequence shown here is derived from an EMBL/GenBank/DDBJ whole genome shotgun (WGS) entry which is preliminary data.</text>
</comment>
<sequence length="153" mass="17021">MPRPMSTSTSGLFCNTHALGKGGEWFTFRDKTEITKSEACFSRWVGKSTTIISGIFQFVCAGCPALNALSHMASSIIFRYQTSQDNDDITPLDSVEGRKLPKWSMTSFGGDIPRDKAFSSELGALLQYSHHNILHIEKEKEKDKELTVLDALN</sequence>
<gene>
    <name evidence="1" type="ORF">VTK73DRAFT_7918</name>
</gene>
<evidence type="ECO:0000313" key="1">
    <source>
        <dbReference type="EMBL" id="KAL1858142.1"/>
    </source>
</evidence>
<proteinExistence type="predicted"/>
<protein>
    <submittedName>
        <fullName evidence="1">Uncharacterized protein</fullName>
    </submittedName>
</protein>
<evidence type="ECO:0000313" key="2">
    <source>
        <dbReference type="Proteomes" id="UP001586593"/>
    </source>
</evidence>
<dbReference type="EMBL" id="JAZHXJ010000533">
    <property type="protein sequence ID" value="KAL1858142.1"/>
    <property type="molecule type" value="Genomic_DNA"/>
</dbReference>
<organism evidence="1 2">
    <name type="scientific">Phialemonium thermophilum</name>
    <dbReference type="NCBI Taxonomy" id="223376"/>
    <lineage>
        <taxon>Eukaryota</taxon>
        <taxon>Fungi</taxon>
        <taxon>Dikarya</taxon>
        <taxon>Ascomycota</taxon>
        <taxon>Pezizomycotina</taxon>
        <taxon>Sordariomycetes</taxon>
        <taxon>Sordariomycetidae</taxon>
        <taxon>Cephalothecales</taxon>
        <taxon>Cephalothecaceae</taxon>
        <taxon>Phialemonium</taxon>
    </lineage>
</organism>